<comment type="caution">
    <text evidence="3">The sequence shown here is derived from an EMBL/GenBank/DDBJ whole genome shotgun (WGS) entry which is preliminary data.</text>
</comment>
<dbReference type="EMBL" id="JBCLYO010000004">
    <property type="protein sequence ID" value="KAL0090075.1"/>
    <property type="molecule type" value="Genomic_DNA"/>
</dbReference>
<organism evidence="3 4">
    <name type="scientific">Phycomyces blakesleeanus</name>
    <dbReference type="NCBI Taxonomy" id="4837"/>
    <lineage>
        <taxon>Eukaryota</taxon>
        <taxon>Fungi</taxon>
        <taxon>Fungi incertae sedis</taxon>
        <taxon>Mucoromycota</taxon>
        <taxon>Mucoromycotina</taxon>
        <taxon>Mucoromycetes</taxon>
        <taxon>Mucorales</taxon>
        <taxon>Phycomycetaceae</taxon>
        <taxon>Phycomyces</taxon>
    </lineage>
</organism>
<name>A0ABR3B7Z3_PHYBL</name>
<dbReference type="SMART" id="SM00753">
    <property type="entry name" value="PAM"/>
    <property type="match status" value="1"/>
</dbReference>
<dbReference type="PANTHER" id="PTHR12732">
    <property type="entry name" value="UNCHARACTERIZED PROTEASOME COMPONENT REGION PCI-CONTAINING"/>
    <property type="match status" value="1"/>
</dbReference>
<reference evidence="3 4" key="1">
    <citation type="submission" date="2024-04" db="EMBL/GenBank/DDBJ databases">
        <title>Symmetric and asymmetric DNA N6-adenine methylation regulates different biological responses in Mucorales.</title>
        <authorList>
            <consortium name="Lawrence Berkeley National Laboratory"/>
            <person name="Lax C."/>
            <person name="Mondo S.J."/>
            <person name="Osorio-Concepcion M."/>
            <person name="Muszewska A."/>
            <person name="Corrochano-Luque M."/>
            <person name="Gutierrez G."/>
            <person name="Riley R."/>
            <person name="Lipzen A."/>
            <person name="Guo J."/>
            <person name="Hundley H."/>
            <person name="Amirebrahimi M."/>
            <person name="Ng V."/>
            <person name="Lorenzo-Gutierrez D."/>
            <person name="Binder U."/>
            <person name="Yang J."/>
            <person name="Song Y."/>
            <person name="Canovas D."/>
            <person name="Navarro E."/>
            <person name="Freitag M."/>
            <person name="Gabaldon T."/>
            <person name="Grigoriev I.V."/>
            <person name="Corrochano L.M."/>
            <person name="Nicolas F.E."/>
            <person name="Garre V."/>
        </authorList>
    </citation>
    <scope>NUCLEOTIDE SEQUENCE [LARGE SCALE GENOMIC DNA]</scope>
    <source>
        <strain evidence="3 4">L51</strain>
    </source>
</reference>
<dbReference type="PANTHER" id="PTHR12732:SF0">
    <property type="entry name" value="PCI DOMAIN-CONTAINING PROTEIN 2"/>
    <property type="match status" value="1"/>
</dbReference>
<keyword evidence="4" id="KW-1185">Reference proteome</keyword>
<comment type="similarity">
    <text evidence="1">Belongs to the CSN12 family.</text>
</comment>
<evidence type="ECO:0000259" key="2">
    <source>
        <dbReference type="PROSITE" id="PS50250"/>
    </source>
</evidence>
<gene>
    <name evidence="3" type="ORF">J3Q64DRAFT_1808624</name>
</gene>
<dbReference type="Gene3D" id="1.10.10.10">
    <property type="entry name" value="Winged helix-like DNA-binding domain superfamily/Winged helix DNA-binding domain"/>
    <property type="match status" value="1"/>
</dbReference>
<sequence length="349" mass="40177">MCKRLDAPWDDMTASHIRAALYFDQGAYLEAFDAQKEVVQSFQRSMPSLTRWCLPILYVINNDLRNIALKADEDSTLTGQRKKLEEAANIISKSFTYCITDRGVMSKSKKHGTYRMIGILFRIYFKLKQRNLCKNILRALKAAEMPPLQSFPKSDRVTFRFYLGKLYFLEEDYPKAENELSLAFRECTKASQRNKELILEILLPIRLMHGVVPKPEALARFPRLEQLYGPLTAAMKRGNVREFDECLVTSEQELIRQGTYLAVEKAQSIAMRQLFRKVFIILDSNTRIPIALFKKALDFVGMDVGVEECEWMLATMIYKGYIKGYLSHEKSFLVLSKADPFPAINSSSV</sequence>
<dbReference type="InterPro" id="IPR045114">
    <property type="entry name" value="Csn12-like"/>
</dbReference>
<dbReference type="InterPro" id="IPR036388">
    <property type="entry name" value="WH-like_DNA-bd_sf"/>
</dbReference>
<dbReference type="InterPro" id="IPR000717">
    <property type="entry name" value="PCI_dom"/>
</dbReference>
<dbReference type="PROSITE" id="PS50250">
    <property type="entry name" value="PCI"/>
    <property type="match status" value="1"/>
</dbReference>
<evidence type="ECO:0000313" key="4">
    <source>
        <dbReference type="Proteomes" id="UP001448207"/>
    </source>
</evidence>
<accession>A0ABR3B7Z3</accession>
<evidence type="ECO:0000313" key="3">
    <source>
        <dbReference type="EMBL" id="KAL0090075.1"/>
    </source>
</evidence>
<protein>
    <recommendedName>
        <fullName evidence="2">PCI domain-containing protein</fullName>
    </recommendedName>
</protein>
<feature type="domain" description="PCI" evidence="2">
    <location>
        <begin position="157"/>
        <end position="340"/>
    </location>
</feature>
<evidence type="ECO:0000256" key="1">
    <source>
        <dbReference type="ARBA" id="ARBA00025771"/>
    </source>
</evidence>
<dbReference type="Proteomes" id="UP001448207">
    <property type="component" value="Unassembled WGS sequence"/>
</dbReference>
<proteinExistence type="inferred from homology"/>
<dbReference type="Pfam" id="PF01399">
    <property type="entry name" value="PCI"/>
    <property type="match status" value="1"/>
</dbReference>